<dbReference type="Proteomes" id="UP000694890">
    <property type="component" value="Unplaced"/>
</dbReference>
<dbReference type="GO" id="GO:0005525">
    <property type="term" value="F:GTP binding"/>
    <property type="evidence" value="ECO:0007669"/>
    <property type="project" value="UniProtKB-KW"/>
</dbReference>
<sequence>MKVRPVTVQVTCATSVLSEKWVYSVCCAIKQPIHPPTYHTAEETAAQFLTEIPVAEMLQGNTSILVCILFVLLTLCDQTVHCQNGHKDSTPLKDLRLILVGKTGSGKSSSGNTILGRKNAFEEEMSPESVTTGCHREERKDGDQSIVVIDSPGLFDTKKTKEEVKVNIEECINRSVPGPHAFLLVISLKSRFTEEERAAVKWIQDNFGSDAAMYTIVLFTHADLLEGNSVDTYLAKSKHLQRLINECGGRYHSLINDQRRDKMQVRELLDKIEEMVERNGGSHYTNEMYQRAQKKLEEDRKKREEEEERRKKEERERIREEEERITWCKAAAASAVAIFGAGALISSYTVMSLGAALGIYNFNCTIDMLT</sequence>
<dbReference type="Pfam" id="PF04548">
    <property type="entry name" value="AIG1"/>
    <property type="match status" value="1"/>
</dbReference>
<evidence type="ECO:0000256" key="3">
    <source>
        <dbReference type="ARBA" id="ARBA00023134"/>
    </source>
</evidence>
<dbReference type="Proteomes" id="UP000314980">
    <property type="component" value="Unassembled WGS sequence"/>
</dbReference>
<dbReference type="PANTHER" id="PTHR10903:SF112">
    <property type="entry name" value="SI:CH211-113E8.5"/>
    <property type="match status" value="1"/>
</dbReference>
<keyword evidence="7" id="KW-1185">Reference proteome</keyword>
<proteinExistence type="inferred from homology"/>
<evidence type="ECO:0000256" key="1">
    <source>
        <dbReference type="ARBA" id="ARBA00008535"/>
    </source>
</evidence>
<dbReference type="OrthoDB" id="8954335at2759"/>
<reference evidence="7" key="1">
    <citation type="submission" date="2015-09" db="EMBL/GenBank/DDBJ databases">
        <authorList>
            <person name="Sai Rama Sridatta P."/>
        </authorList>
    </citation>
    <scope>NUCLEOTIDE SEQUENCE [LARGE SCALE GENOMIC DNA]</scope>
</reference>
<gene>
    <name evidence="6 8" type="primary">LOC108886062</name>
</gene>
<feature type="domain" description="AIG1-type G" evidence="5">
    <location>
        <begin position="92"/>
        <end position="293"/>
    </location>
</feature>
<dbReference type="CDD" id="cd01852">
    <property type="entry name" value="AIG1"/>
    <property type="match status" value="1"/>
</dbReference>
<feature type="compositionally biased region" description="Basic and acidic residues" evidence="4">
    <location>
        <begin position="294"/>
        <end position="318"/>
    </location>
</feature>
<dbReference type="InParanoid" id="A0A4W6DPH0"/>
<dbReference type="GeneTree" id="ENSGT01140000282522"/>
<dbReference type="InterPro" id="IPR027417">
    <property type="entry name" value="P-loop_NTPase"/>
</dbReference>
<reference evidence="8" key="2">
    <citation type="submission" date="2025-04" db="UniProtKB">
        <authorList>
            <consortium name="RefSeq"/>
        </authorList>
    </citation>
    <scope>IDENTIFICATION</scope>
    <source>
        <tissue evidence="8">Brain</tissue>
    </source>
</reference>
<dbReference type="InterPro" id="IPR006703">
    <property type="entry name" value="G_AIG1"/>
</dbReference>
<comment type="similarity">
    <text evidence="1">Belongs to the TRAFAC class TrmE-Era-EngA-EngB-Septin-like GTPase superfamily. AIG1/Toc34/Toc159-like paraseptin GTPase family. IAN subfamily.</text>
</comment>
<organism evidence="6 7">
    <name type="scientific">Lates calcarifer</name>
    <name type="common">Barramundi</name>
    <name type="synonym">Holocentrus calcarifer</name>
    <dbReference type="NCBI Taxonomy" id="8187"/>
    <lineage>
        <taxon>Eukaryota</taxon>
        <taxon>Metazoa</taxon>
        <taxon>Chordata</taxon>
        <taxon>Craniata</taxon>
        <taxon>Vertebrata</taxon>
        <taxon>Euteleostomi</taxon>
        <taxon>Actinopterygii</taxon>
        <taxon>Neopterygii</taxon>
        <taxon>Teleostei</taxon>
        <taxon>Neoteleostei</taxon>
        <taxon>Acanthomorphata</taxon>
        <taxon>Carangaria</taxon>
        <taxon>Carangaria incertae sedis</taxon>
        <taxon>Centropomidae</taxon>
        <taxon>Lates</taxon>
    </lineage>
</organism>
<evidence type="ECO:0000313" key="7">
    <source>
        <dbReference type="Proteomes" id="UP000314980"/>
    </source>
</evidence>
<evidence type="ECO:0000259" key="5">
    <source>
        <dbReference type="PROSITE" id="PS51720"/>
    </source>
</evidence>
<accession>A0A4W6DPH0</accession>
<keyword evidence="2" id="KW-0547">Nucleotide-binding</keyword>
<dbReference type="STRING" id="8187.ENSLCAP00010026880"/>
<feature type="region of interest" description="Disordered" evidence="4">
    <location>
        <begin position="283"/>
        <end position="318"/>
    </location>
</feature>
<dbReference type="SUPFAM" id="SSF52540">
    <property type="entry name" value="P-loop containing nucleoside triphosphate hydrolases"/>
    <property type="match status" value="1"/>
</dbReference>
<keyword evidence="3" id="KW-0342">GTP-binding</keyword>
<dbReference type="RefSeq" id="XP_018536194.2">
    <property type="nucleotide sequence ID" value="XM_018680678.2"/>
</dbReference>
<dbReference type="AlphaFoldDB" id="A0A4W6DPH0"/>
<evidence type="ECO:0000256" key="4">
    <source>
        <dbReference type="SAM" id="MobiDB-lite"/>
    </source>
</evidence>
<evidence type="ECO:0000313" key="6">
    <source>
        <dbReference type="Ensembl" id="ENSLCAP00010026880.1"/>
    </source>
</evidence>
<dbReference type="InterPro" id="IPR045058">
    <property type="entry name" value="GIMA/IAN/Toc"/>
</dbReference>
<protein>
    <submittedName>
        <fullName evidence="8">GTPase IMAP family member 9</fullName>
    </submittedName>
</protein>
<reference evidence="6" key="3">
    <citation type="submission" date="2025-05" db="UniProtKB">
        <authorList>
            <consortium name="Ensembl"/>
        </authorList>
    </citation>
    <scope>IDENTIFICATION</scope>
</reference>
<dbReference type="PANTHER" id="PTHR10903">
    <property type="entry name" value="GTPASE, IMAP FAMILY MEMBER-RELATED"/>
    <property type="match status" value="1"/>
</dbReference>
<dbReference type="PROSITE" id="PS51720">
    <property type="entry name" value="G_AIG1"/>
    <property type="match status" value="1"/>
</dbReference>
<evidence type="ECO:0000256" key="2">
    <source>
        <dbReference type="ARBA" id="ARBA00022741"/>
    </source>
</evidence>
<dbReference type="KEGG" id="lcf:108886062"/>
<dbReference type="Gene3D" id="3.40.50.300">
    <property type="entry name" value="P-loop containing nucleotide triphosphate hydrolases"/>
    <property type="match status" value="1"/>
</dbReference>
<dbReference type="FunFam" id="3.40.50.300:FF:000366">
    <property type="entry name" value="GTPase, IMAP family member 2"/>
    <property type="match status" value="1"/>
</dbReference>
<evidence type="ECO:0000313" key="8">
    <source>
        <dbReference type="RefSeq" id="XP_018536194.2"/>
    </source>
</evidence>
<dbReference type="GeneID" id="108886062"/>
<dbReference type="Ensembl" id="ENSLCAT00010027452.1">
    <property type="protein sequence ID" value="ENSLCAP00010026880.1"/>
    <property type="gene ID" value="ENSLCAG00010012595.1"/>
</dbReference>
<name>A0A4W6DPH0_LATCA</name>